<dbReference type="InterPro" id="IPR011740">
    <property type="entry name" value="DUF2460"/>
</dbReference>
<sequence>MADLLKFPKIISLGWKSQKIQKWDTKTKTTGSGKVRTMTTWKYPQYTISTDFEVLKPAEYKELMGFYSKTKGGTIPFLWLDPEDNQEKGIQLGTGSEGSWQAVRKFGDFLEPVYHVEDLKLYANGTPIRAVSDKGVIKLAQGQTVAPNAVITADYTYYWLVRFSGDMTAEYIFTDIYKSKTFKLVTTR</sequence>
<feature type="domain" description="DUF2460" evidence="1">
    <location>
        <begin position="6"/>
        <end position="168"/>
    </location>
</feature>
<accession>A0A8S5PTZ9</accession>
<dbReference type="EMBL" id="BK015513">
    <property type="protein sequence ID" value="DAE10559.1"/>
    <property type="molecule type" value="Genomic_DNA"/>
</dbReference>
<protein>
    <submittedName>
        <fullName evidence="2">Minor tail protein</fullName>
    </submittedName>
</protein>
<reference evidence="2" key="1">
    <citation type="journal article" date="2021" name="Proc. Natl. Acad. Sci. U.S.A.">
        <title>A Catalog of Tens of Thousands of Viruses from Human Metagenomes Reveals Hidden Associations with Chronic Diseases.</title>
        <authorList>
            <person name="Tisza M.J."/>
            <person name="Buck C.B."/>
        </authorList>
    </citation>
    <scope>NUCLEOTIDE SEQUENCE</scope>
    <source>
        <strain evidence="2">CtJER10</strain>
    </source>
</reference>
<dbReference type="Pfam" id="PF09343">
    <property type="entry name" value="DUF2460"/>
    <property type="match status" value="1"/>
</dbReference>
<evidence type="ECO:0000259" key="1">
    <source>
        <dbReference type="Pfam" id="PF09343"/>
    </source>
</evidence>
<evidence type="ECO:0000313" key="2">
    <source>
        <dbReference type="EMBL" id="DAE10559.1"/>
    </source>
</evidence>
<name>A0A8S5PTZ9_9CAUD</name>
<proteinExistence type="predicted"/>
<organism evidence="2">
    <name type="scientific">Siphoviridae sp. ctJER10</name>
    <dbReference type="NCBI Taxonomy" id="2825430"/>
    <lineage>
        <taxon>Viruses</taxon>
        <taxon>Duplodnaviria</taxon>
        <taxon>Heunggongvirae</taxon>
        <taxon>Uroviricota</taxon>
        <taxon>Caudoviricetes</taxon>
    </lineage>
</organism>